<dbReference type="AlphaFoldDB" id="X1TB09"/>
<comment type="cofactor">
    <cofactor evidence="1">
        <name>Zn(2+)</name>
        <dbReference type="ChEBI" id="CHEBI:29105"/>
    </cofactor>
</comment>
<accession>X1TB09</accession>
<dbReference type="PANTHER" id="PTHR42994:SF1">
    <property type="entry name" value="PEPTIDASE T"/>
    <property type="match status" value="1"/>
</dbReference>
<dbReference type="Gene3D" id="3.40.630.10">
    <property type="entry name" value="Zn peptidases"/>
    <property type="match status" value="1"/>
</dbReference>
<evidence type="ECO:0000313" key="2">
    <source>
        <dbReference type="EMBL" id="GAI84760.1"/>
    </source>
</evidence>
<comment type="caution">
    <text evidence="2">The sequence shown here is derived from an EMBL/GenBank/DDBJ whole genome shotgun (WGS) entry which is preliminary data.</text>
</comment>
<sequence>KNLKKLYELRYPGLKIELDFLHQYKNMLKYLEKDKIVIDLAKKAIELAGLEVKMHSIRGGTDGTILNEKGIPTPNIFTGGELFHSRKEYIPILALQKAAEVLIYLGYLWIQ</sequence>
<organism evidence="2">
    <name type="scientific">marine sediment metagenome</name>
    <dbReference type="NCBI Taxonomy" id="412755"/>
    <lineage>
        <taxon>unclassified sequences</taxon>
        <taxon>metagenomes</taxon>
        <taxon>ecological metagenomes</taxon>
    </lineage>
</organism>
<evidence type="ECO:0008006" key="3">
    <source>
        <dbReference type="Google" id="ProtNLM"/>
    </source>
</evidence>
<reference evidence="2" key="1">
    <citation type="journal article" date="2014" name="Front. Microbiol.">
        <title>High frequency of phylogenetically diverse reductive dehalogenase-homologous genes in deep subseafloor sedimentary metagenomes.</title>
        <authorList>
            <person name="Kawai M."/>
            <person name="Futagami T."/>
            <person name="Toyoda A."/>
            <person name="Takaki Y."/>
            <person name="Nishi S."/>
            <person name="Hori S."/>
            <person name="Arai W."/>
            <person name="Tsubouchi T."/>
            <person name="Morono Y."/>
            <person name="Uchiyama I."/>
            <person name="Ito T."/>
            <person name="Fujiyama A."/>
            <person name="Inagaki F."/>
            <person name="Takami H."/>
        </authorList>
    </citation>
    <scope>NUCLEOTIDE SEQUENCE</scope>
    <source>
        <strain evidence="2">Expedition CK06-06</strain>
    </source>
</reference>
<dbReference type="InterPro" id="IPR002933">
    <property type="entry name" value="Peptidase_M20"/>
</dbReference>
<evidence type="ECO:0000256" key="1">
    <source>
        <dbReference type="ARBA" id="ARBA00001947"/>
    </source>
</evidence>
<protein>
    <recommendedName>
        <fullName evidence="3">Peptidase M20 dimerisation domain-containing protein</fullName>
    </recommendedName>
</protein>
<dbReference type="GO" id="GO:0016787">
    <property type="term" value="F:hydrolase activity"/>
    <property type="evidence" value="ECO:0007669"/>
    <property type="project" value="InterPro"/>
</dbReference>
<dbReference type="EMBL" id="BARW01011173">
    <property type="protein sequence ID" value="GAI84760.1"/>
    <property type="molecule type" value="Genomic_DNA"/>
</dbReference>
<gene>
    <name evidence="2" type="ORF">S12H4_21661</name>
</gene>
<feature type="non-terminal residue" evidence="2">
    <location>
        <position position="1"/>
    </location>
</feature>
<proteinExistence type="predicted"/>
<dbReference type="SUPFAM" id="SSF53187">
    <property type="entry name" value="Zn-dependent exopeptidases"/>
    <property type="match status" value="1"/>
</dbReference>
<dbReference type="Pfam" id="PF01546">
    <property type="entry name" value="Peptidase_M20"/>
    <property type="match status" value="1"/>
</dbReference>
<name>X1TB09_9ZZZZ</name>
<dbReference type="PANTHER" id="PTHR42994">
    <property type="entry name" value="PEPTIDASE T"/>
    <property type="match status" value="1"/>
</dbReference>